<accession>A0A7R8MJB4</accession>
<organism evidence="1 2">
    <name type="scientific">Klebsiella phage vB_KvM-Eowyn</name>
    <dbReference type="NCBI Taxonomy" id="2762819"/>
    <lineage>
        <taxon>Viruses</taxon>
        <taxon>Duplodnaviria</taxon>
        <taxon>Heunggongvirae</taxon>
        <taxon>Uroviricota</taxon>
        <taxon>Caudoviricetes</taxon>
        <taxon>Chimalliviridae</taxon>
        <taxon>Eowynvirus</taxon>
        <taxon>Eowynvirus eowyn</taxon>
    </lineage>
</organism>
<sequence>MSNSLFNQLLAKGYRITFTESQVMYSAPDSEVKTIQYTGDFDSALEAISNNKSITPDDDTITNLCARIVNNFQNPWEGVLILTLPYDGGLIKIGPAQALGQNKDMLLSFEGIKDVEGTCTKIAQLLQPYGLHGSWVMFAKYPTMMITPGWSTQTASSGPMPFGA</sequence>
<evidence type="ECO:0000313" key="2">
    <source>
        <dbReference type="Proteomes" id="UP000596247"/>
    </source>
</evidence>
<name>A0A7R8MJB4_9CAUD</name>
<evidence type="ECO:0000313" key="1">
    <source>
        <dbReference type="EMBL" id="CAD5236049.1"/>
    </source>
</evidence>
<reference evidence="1 2" key="1">
    <citation type="submission" date="2020-09" db="EMBL/GenBank/DDBJ databases">
        <authorList>
            <person name="Jameson E."/>
        </authorList>
    </citation>
    <scope>NUCLEOTIDE SEQUENCE [LARGE SCALE GENOMIC DNA]</scope>
</reference>
<keyword evidence="2" id="KW-1185">Reference proteome</keyword>
<dbReference type="Proteomes" id="UP000596247">
    <property type="component" value="Chromosome"/>
</dbReference>
<protein>
    <submittedName>
        <fullName evidence="1">Uncharacterized protein</fullName>
    </submittedName>
</protein>
<dbReference type="EMBL" id="LR881104">
    <property type="protein sequence ID" value="CAD5236049.1"/>
    <property type="molecule type" value="Genomic_DNA"/>
</dbReference>
<proteinExistence type="predicted"/>
<gene>
    <name evidence="1" type="ORF">LLCLJKAH_00060</name>
</gene>